<name>A0ABN3FGI6_9ACTN</name>
<evidence type="ECO:0000313" key="8">
    <source>
        <dbReference type="Proteomes" id="UP001500253"/>
    </source>
</evidence>
<comment type="similarity">
    <text evidence="5 6">Belongs to the FtsA/MreB family.</text>
</comment>
<dbReference type="CDD" id="cd10225">
    <property type="entry name" value="ASKHA_NBD_MreB-like"/>
    <property type="match status" value="1"/>
</dbReference>
<organism evidence="7 8">
    <name type="scientific">Streptomyces cuspidosporus</name>
    <dbReference type="NCBI Taxonomy" id="66882"/>
    <lineage>
        <taxon>Bacteria</taxon>
        <taxon>Bacillati</taxon>
        <taxon>Actinomycetota</taxon>
        <taxon>Actinomycetes</taxon>
        <taxon>Kitasatosporales</taxon>
        <taxon>Streptomycetaceae</taxon>
        <taxon>Streptomyces</taxon>
    </lineage>
</organism>
<evidence type="ECO:0000256" key="6">
    <source>
        <dbReference type="HAMAP-Rule" id="MF_02207"/>
    </source>
</evidence>
<dbReference type="InterPro" id="IPR004753">
    <property type="entry name" value="MreB"/>
</dbReference>
<feature type="binding site" evidence="6">
    <location>
        <begin position="162"/>
        <end position="164"/>
    </location>
    <ligand>
        <name>ATP</name>
        <dbReference type="ChEBI" id="CHEBI:30616"/>
    </ligand>
</feature>
<dbReference type="PANTHER" id="PTHR42749:SF1">
    <property type="entry name" value="CELL SHAPE-DETERMINING PROTEIN MREB"/>
    <property type="match status" value="1"/>
</dbReference>
<dbReference type="RefSeq" id="WP_346173330.1">
    <property type="nucleotide sequence ID" value="NZ_BAAASD010000003.1"/>
</dbReference>
<feature type="binding site" evidence="6">
    <location>
        <begin position="210"/>
        <end position="213"/>
    </location>
    <ligand>
        <name>ATP</name>
        <dbReference type="ChEBI" id="CHEBI:30616"/>
    </ligand>
</feature>
<comment type="caution">
    <text evidence="7">The sequence shown here is derived from an EMBL/GenBank/DDBJ whole genome shotgun (WGS) entry which is preliminary data.</text>
</comment>
<dbReference type="HAMAP" id="MF_02207">
    <property type="entry name" value="MreB"/>
    <property type="match status" value="1"/>
</dbReference>
<accession>A0ABN3FGI6</accession>
<comment type="subcellular location">
    <subcellularLocation>
        <location evidence="6">Cytoplasm</location>
    </subcellularLocation>
    <text evidence="6">Membrane-associated.</text>
</comment>
<dbReference type="PANTHER" id="PTHR42749">
    <property type="entry name" value="CELL SHAPE-DETERMINING PROTEIN MREB"/>
    <property type="match status" value="1"/>
</dbReference>
<dbReference type="Proteomes" id="UP001500253">
    <property type="component" value="Unassembled WGS sequence"/>
</dbReference>
<dbReference type="PRINTS" id="PR01652">
    <property type="entry name" value="SHAPEPROTEIN"/>
</dbReference>
<sequence>MAQNKTFTGRDIGIDLGTANTLVYVRGRGIVLNEPSVVAVSTTDGSVLAVGSEAKETIGRTPSNIVAVRPLRDGVIADFEIAERMLRHFIKKVTGNRRLARPRVVVCVPSGITGVERRAVMEAASQAGARQVHLIEEPMAAAIGAGLPVSEPTGCMVVDVGGGTTEVAVVSLGGMVTARSVRMAGDAMDAAITAHVKKRYALAIGERTAEEIKVSIGSAVPVGAWSAPGGTPARLSERNVEVVSTARSGEGLSLDKGDKGDTPERADAFGVLATGDRLGTGEDPERTQTLLPPDRCTIRGRDQVTGLPKVLELTADEVRHALAEPVDSIVAAVRATLDETPPELAGDIMDRGIVLTGGGALLRGLDVRLSRELDIPVLVADDPLDCVALGTGRCVEDFESLRTVLDARPRGLAGARI</sequence>
<reference evidence="7 8" key="1">
    <citation type="journal article" date="2019" name="Int. J. Syst. Evol. Microbiol.">
        <title>The Global Catalogue of Microorganisms (GCM) 10K type strain sequencing project: providing services to taxonomists for standard genome sequencing and annotation.</title>
        <authorList>
            <consortium name="The Broad Institute Genomics Platform"/>
            <consortium name="The Broad Institute Genome Sequencing Center for Infectious Disease"/>
            <person name="Wu L."/>
            <person name="Ma J."/>
        </authorList>
    </citation>
    <scope>NUCLEOTIDE SEQUENCE [LARGE SCALE GENOMIC DNA]</scope>
    <source>
        <strain evidence="7 8">JCM 4316</strain>
    </source>
</reference>
<dbReference type="Pfam" id="PF06723">
    <property type="entry name" value="MreB_Mbl"/>
    <property type="match status" value="2"/>
</dbReference>
<evidence type="ECO:0000256" key="2">
    <source>
        <dbReference type="ARBA" id="ARBA00022741"/>
    </source>
</evidence>
<keyword evidence="4 6" id="KW-0133">Cell shape</keyword>
<evidence type="ECO:0000256" key="1">
    <source>
        <dbReference type="ARBA" id="ARBA00022490"/>
    </source>
</evidence>
<evidence type="ECO:0000313" key="7">
    <source>
        <dbReference type="EMBL" id="GAA2329894.1"/>
    </source>
</evidence>
<keyword evidence="8" id="KW-1185">Reference proteome</keyword>
<dbReference type="NCBIfam" id="NF010539">
    <property type="entry name" value="PRK13927.1"/>
    <property type="match status" value="1"/>
</dbReference>
<proteinExistence type="inferred from homology"/>
<protein>
    <recommendedName>
        <fullName evidence="6">Cell shape-determining protein MreB</fullName>
    </recommendedName>
</protein>
<comment type="function">
    <text evidence="6">Forms membrane-associated dynamic filaments that are essential for cell shape determination. Acts by regulating cell wall synthesis and cell elongation, and thus cell shape. A feedback loop between cell geometry and MreB localization may maintain elongated cell shape by targeting cell wall growth to regions of negative cell wall curvature.</text>
</comment>
<feature type="binding site" evidence="6">
    <location>
        <begin position="358"/>
        <end position="361"/>
    </location>
    <ligand>
        <name>ATP</name>
        <dbReference type="ChEBI" id="CHEBI:30616"/>
    </ligand>
</feature>
<dbReference type="Gene3D" id="3.30.420.40">
    <property type="match status" value="3"/>
</dbReference>
<dbReference type="EMBL" id="BAAASD010000003">
    <property type="protein sequence ID" value="GAA2329894.1"/>
    <property type="molecule type" value="Genomic_DNA"/>
</dbReference>
<keyword evidence="1 6" id="KW-0963">Cytoplasm</keyword>
<feature type="binding site" evidence="6">
    <location>
        <begin position="18"/>
        <end position="20"/>
    </location>
    <ligand>
        <name>ATP</name>
        <dbReference type="ChEBI" id="CHEBI:30616"/>
    </ligand>
</feature>
<dbReference type="SUPFAM" id="SSF53067">
    <property type="entry name" value="Actin-like ATPase domain"/>
    <property type="match status" value="2"/>
</dbReference>
<evidence type="ECO:0000256" key="3">
    <source>
        <dbReference type="ARBA" id="ARBA00022840"/>
    </source>
</evidence>
<evidence type="ECO:0000256" key="5">
    <source>
        <dbReference type="ARBA" id="ARBA00023458"/>
    </source>
</evidence>
<keyword evidence="2 6" id="KW-0547">Nucleotide-binding</keyword>
<dbReference type="InterPro" id="IPR043129">
    <property type="entry name" value="ATPase_NBD"/>
</dbReference>
<dbReference type="InterPro" id="IPR056546">
    <property type="entry name" value="MreB_MamK-like"/>
</dbReference>
<keyword evidence="3 6" id="KW-0067">ATP-binding</keyword>
<evidence type="ECO:0000256" key="4">
    <source>
        <dbReference type="ARBA" id="ARBA00022960"/>
    </source>
</evidence>
<gene>
    <name evidence="6" type="primary">mreB</name>
    <name evidence="7" type="ORF">GCM10010246_10910</name>
</gene>
<comment type="subunit">
    <text evidence="6">Forms polymers.</text>
</comment>